<evidence type="ECO:0000256" key="5">
    <source>
        <dbReference type="ARBA" id="ARBA00022840"/>
    </source>
</evidence>
<evidence type="ECO:0000313" key="9">
    <source>
        <dbReference type="EMBL" id="KAK3276301.1"/>
    </source>
</evidence>
<gene>
    <name evidence="9" type="ORF">CYMTET_15614</name>
</gene>
<accession>A0AAE0L8R4</accession>
<feature type="binding site" evidence="6">
    <location>
        <position position="180"/>
    </location>
    <ligand>
        <name>ATP</name>
        <dbReference type="ChEBI" id="CHEBI:30616"/>
    </ligand>
</feature>
<feature type="region of interest" description="Disordered" evidence="7">
    <location>
        <begin position="110"/>
        <end position="136"/>
    </location>
</feature>
<feature type="domain" description="Protein kinase" evidence="8">
    <location>
        <begin position="151"/>
        <end position="274"/>
    </location>
</feature>
<keyword evidence="3 6" id="KW-0547">Nucleotide-binding</keyword>
<evidence type="ECO:0000256" key="6">
    <source>
        <dbReference type="PROSITE-ProRule" id="PRU10141"/>
    </source>
</evidence>
<dbReference type="InterPro" id="IPR011009">
    <property type="entry name" value="Kinase-like_dom_sf"/>
</dbReference>
<evidence type="ECO:0000259" key="8">
    <source>
        <dbReference type="PROSITE" id="PS50011"/>
    </source>
</evidence>
<feature type="region of interest" description="Disordered" evidence="7">
    <location>
        <begin position="46"/>
        <end position="90"/>
    </location>
</feature>
<dbReference type="EMBL" id="LGRX02006620">
    <property type="protein sequence ID" value="KAK3276301.1"/>
    <property type="molecule type" value="Genomic_DNA"/>
</dbReference>
<feature type="compositionally biased region" description="Polar residues" evidence="7">
    <location>
        <begin position="110"/>
        <end position="125"/>
    </location>
</feature>
<dbReference type="InterPro" id="IPR000719">
    <property type="entry name" value="Prot_kinase_dom"/>
</dbReference>
<dbReference type="GO" id="GO:0004691">
    <property type="term" value="F:cAMP-dependent protein kinase activity"/>
    <property type="evidence" value="ECO:0007669"/>
    <property type="project" value="TreeGrafter"/>
</dbReference>
<keyword evidence="4" id="KW-0418">Kinase</keyword>
<evidence type="ECO:0000256" key="3">
    <source>
        <dbReference type="ARBA" id="ARBA00022741"/>
    </source>
</evidence>
<sequence length="274" mass="30935">VISDRGFLQAKPCRCNEQFVSLGMSSMLVVDRKVFQRVIHEAPEVLLSTQPHQPDHPYRKRNTRSSTEDSCPASPLSSSERRTGHGLLEELSKGPRKLFGRLAPSSGMANKWTSVGRDLNNSSPTPGRKHKEHNAGSRRSCKVAVLKLDDFELKDRLGEGMTAMVFRGVYLPTATNVAVKVMRKSKIVLMREDHHVYAERKCHIRMCDPGCPFIINFKGTFQDPWAVYMITELAAGDFFTFFHEQNGKLSDRDLNIYLAQVIDEPVSLCLKSRV</sequence>
<evidence type="ECO:0000256" key="7">
    <source>
        <dbReference type="SAM" id="MobiDB-lite"/>
    </source>
</evidence>
<dbReference type="PROSITE" id="PS00107">
    <property type="entry name" value="PROTEIN_KINASE_ATP"/>
    <property type="match status" value="1"/>
</dbReference>
<dbReference type="Pfam" id="PF00069">
    <property type="entry name" value="Pkinase"/>
    <property type="match status" value="1"/>
</dbReference>
<evidence type="ECO:0000256" key="2">
    <source>
        <dbReference type="ARBA" id="ARBA00022679"/>
    </source>
</evidence>
<dbReference type="PANTHER" id="PTHR24353:SF37">
    <property type="entry name" value="CAMP-DEPENDENT PROTEIN KINASE CATALYTIC SUBUNIT PRKX"/>
    <property type="match status" value="1"/>
</dbReference>
<keyword evidence="2" id="KW-0808">Transferase</keyword>
<keyword evidence="10" id="KW-1185">Reference proteome</keyword>
<evidence type="ECO:0000256" key="1">
    <source>
        <dbReference type="ARBA" id="ARBA00022527"/>
    </source>
</evidence>
<dbReference type="InterPro" id="IPR017441">
    <property type="entry name" value="Protein_kinase_ATP_BS"/>
</dbReference>
<dbReference type="AlphaFoldDB" id="A0AAE0L8R4"/>
<dbReference type="PANTHER" id="PTHR24353">
    <property type="entry name" value="CYCLIC NUCLEOTIDE-DEPENDENT PROTEIN KINASE"/>
    <property type="match status" value="1"/>
</dbReference>
<reference evidence="9 10" key="1">
    <citation type="journal article" date="2015" name="Genome Biol. Evol.">
        <title>Comparative Genomics of a Bacterivorous Green Alga Reveals Evolutionary Causalities and Consequences of Phago-Mixotrophic Mode of Nutrition.</title>
        <authorList>
            <person name="Burns J.A."/>
            <person name="Paasch A."/>
            <person name="Narechania A."/>
            <person name="Kim E."/>
        </authorList>
    </citation>
    <scope>NUCLEOTIDE SEQUENCE [LARGE SCALE GENOMIC DNA]</scope>
    <source>
        <strain evidence="9 10">PLY_AMNH</strain>
    </source>
</reference>
<keyword evidence="1" id="KW-0723">Serine/threonine-protein kinase</keyword>
<comment type="caution">
    <text evidence="9">The sequence shown here is derived from an EMBL/GenBank/DDBJ whole genome shotgun (WGS) entry which is preliminary data.</text>
</comment>
<keyword evidence="5 6" id="KW-0067">ATP-binding</keyword>
<feature type="compositionally biased region" description="Basic and acidic residues" evidence="7">
    <location>
        <begin position="79"/>
        <end position="90"/>
    </location>
</feature>
<evidence type="ECO:0000256" key="4">
    <source>
        <dbReference type="ARBA" id="ARBA00022777"/>
    </source>
</evidence>
<dbReference type="Gene3D" id="3.30.200.20">
    <property type="entry name" value="Phosphorylase Kinase, domain 1"/>
    <property type="match status" value="1"/>
</dbReference>
<feature type="non-terminal residue" evidence="9">
    <location>
        <position position="1"/>
    </location>
</feature>
<name>A0AAE0L8R4_9CHLO</name>
<dbReference type="GO" id="GO:0005524">
    <property type="term" value="F:ATP binding"/>
    <property type="evidence" value="ECO:0007669"/>
    <property type="project" value="UniProtKB-UniRule"/>
</dbReference>
<dbReference type="GO" id="GO:0005952">
    <property type="term" value="C:cAMP-dependent protein kinase complex"/>
    <property type="evidence" value="ECO:0007669"/>
    <property type="project" value="TreeGrafter"/>
</dbReference>
<dbReference type="Proteomes" id="UP001190700">
    <property type="component" value="Unassembled WGS sequence"/>
</dbReference>
<organism evidence="9 10">
    <name type="scientific">Cymbomonas tetramitiformis</name>
    <dbReference type="NCBI Taxonomy" id="36881"/>
    <lineage>
        <taxon>Eukaryota</taxon>
        <taxon>Viridiplantae</taxon>
        <taxon>Chlorophyta</taxon>
        <taxon>Pyramimonadophyceae</taxon>
        <taxon>Pyramimonadales</taxon>
        <taxon>Pyramimonadaceae</taxon>
        <taxon>Cymbomonas</taxon>
    </lineage>
</organism>
<protein>
    <recommendedName>
        <fullName evidence="8">Protein kinase domain-containing protein</fullName>
    </recommendedName>
</protein>
<evidence type="ECO:0000313" key="10">
    <source>
        <dbReference type="Proteomes" id="UP001190700"/>
    </source>
</evidence>
<dbReference type="PROSITE" id="PS50011">
    <property type="entry name" value="PROTEIN_KINASE_DOM"/>
    <property type="match status" value="1"/>
</dbReference>
<proteinExistence type="predicted"/>
<dbReference type="SUPFAM" id="SSF56112">
    <property type="entry name" value="Protein kinase-like (PK-like)"/>
    <property type="match status" value="1"/>
</dbReference>